<keyword evidence="1" id="KW-0472">Membrane</keyword>
<proteinExistence type="predicted"/>
<keyword evidence="1" id="KW-0812">Transmembrane</keyword>
<dbReference type="Proteomes" id="UP000242450">
    <property type="component" value="Chromosome 22"/>
</dbReference>
<evidence type="ECO:0000313" key="2">
    <source>
        <dbReference type="EMBL" id="OWK03899.1"/>
    </source>
</evidence>
<keyword evidence="1" id="KW-1133">Transmembrane helix</keyword>
<feature type="transmembrane region" description="Helical" evidence="1">
    <location>
        <begin position="20"/>
        <end position="44"/>
    </location>
</feature>
<reference evidence="2 3" key="1">
    <citation type="journal article" date="2018" name="Mol. Genet. Genomics">
        <title>The red deer Cervus elaphus genome CerEla1.0: sequencing, annotating, genes, and chromosomes.</title>
        <authorList>
            <person name="Bana N.A."/>
            <person name="Nyiri A."/>
            <person name="Nagy J."/>
            <person name="Frank K."/>
            <person name="Nagy T."/>
            <person name="Steger V."/>
            <person name="Schiller M."/>
            <person name="Lakatos P."/>
            <person name="Sugar L."/>
            <person name="Horn P."/>
            <person name="Barta E."/>
            <person name="Orosz L."/>
        </authorList>
    </citation>
    <scope>NUCLEOTIDE SEQUENCE [LARGE SCALE GENOMIC DNA]</scope>
    <source>
        <strain evidence="2">Hungarian</strain>
    </source>
</reference>
<sequence length="103" mass="11692">MFFFFKSLPYLSFFTGFQTTPWRLISGVLGVICLLLMAALGVLLKNSLTKQSVQLGPSTELSEGWFHTLENFCVGREGNKQFLGFLTQKSDGILQSYQLMWQL</sequence>
<organism evidence="2 3">
    <name type="scientific">Cervus elaphus hippelaphus</name>
    <name type="common">European red deer</name>
    <dbReference type="NCBI Taxonomy" id="46360"/>
    <lineage>
        <taxon>Eukaryota</taxon>
        <taxon>Metazoa</taxon>
        <taxon>Chordata</taxon>
        <taxon>Craniata</taxon>
        <taxon>Vertebrata</taxon>
        <taxon>Euteleostomi</taxon>
        <taxon>Mammalia</taxon>
        <taxon>Eutheria</taxon>
        <taxon>Laurasiatheria</taxon>
        <taxon>Artiodactyla</taxon>
        <taxon>Ruminantia</taxon>
        <taxon>Pecora</taxon>
        <taxon>Cervidae</taxon>
        <taxon>Cervinae</taxon>
        <taxon>Cervus</taxon>
    </lineage>
</organism>
<accession>A0A212CD31</accession>
<keyword evidence="3" id="KW-1185">Reference proteome</keyword>
<comment type="caution">
    <text evidence="2">The sequence shown here is derived from an EMBL/GenBank/DDBJ whole genome shotgun (WGS) entry which is preliminary data.</text>
</comment>
<dbReference type="OrthoDB" id="8950604at2759"/>
<evidence type="ECO:0000313" key="3">
    <source>
        <dbReference type="Proteomes" id="UP000242450"/>
    </source>
</evidence>
<protein>
    <submittedName>
        <fullName evidence="2">KLRD1</fullName>
    </submittedName>
</protein>
<dbReference type="AlphaFoldDB" id="A0A212CD31"/>
<evidence type="ECO:0000256" key="1">
    <source>
        <dbReference type="SAM" id="Phobius"/>
    </source>
</evidence>
<dbReference type="EMBL" id="MKHE01000022">
    <property type="protein sequence ID" value="OWK03899.1"/>
    <property type="molecule type" value="Genomic_DNA"/>
</dbReference>
<name>A0A212CD31_CEREH</name>
<gene>
    <name evidence="2" type="ORF">Celaphus_00013998</name>
</gene>